<name>A0A2C9WPX7_MANES</name>
<evidence type="ECO:0000256" key="2">
    <source>
        <dbReference type="SAM" id="MobiDB-lite"/>
    </source>
</evidence>
<protein>
    <submittedName>
        <fullName evidence="3">Uncharacterized protein</fullName>
    </submittedName>
</protein>
<comment type="caution">
    <text evidence="3">The sequence shown here is derived from an EMBL/GenBank/DDBJ whole genome shotgun (WGS) entry which is preliminary data.</text>
</comment>
<keyword evidence="1" id="KW-0175">Coiled coil</keyword>
<feature type="region of interest" description="Disordered" evidence="2">
    <location>
        <begin position="1"/>
        <end position="24"/>
    </location>
</feature>
<dbReference type="OMA" id="KEYSTHE"/>
<dbReference type="AlphaFoldDB" id="A0A2C9WPX7"/>
<dbReference type="InterPro" id="IPR053284">
    <property type="entry name" value="RGS1-HXK1_interactor"/>
</dbReference>
<organism evidence="3 4">
    <name type="scientific">Manihot esculenta</name>
    <name type="common">Cassava</name>
    <name type="synonym">Jatropha manihot</name>
    <dbReference type="NCBI Taxonomy" id="3983"/>
    <lineage>
        <taxon>Eukaryota</taxon>
        <taxon>Viridiplantae</taxon>
        <taxon>Streptophyta</taxon>
        <taxon>Embryophyta</taxon>
        <taxon>Tracheophyta</taxon>
        <taxon>Spermatophyta</taxon>
        <taxon>Magnoliopsida</taxon>
        <taxon>eudicotyledons</taxon>
        <taxon>Gunneridae</taxon>
        <taxon>Pentapetalae</taxon>
        <taxon>rosids</taxon>
        <taxon>fabids</taxon>
        <taxon>Malpighiales</taxon>
        <taxon>Euphorbiaceae</taxon>
        <taxon>Crotonoideae</taxon>
        <taxon>Manihoteae</taxon>
        <taxon>Manihot</taxon>
    </lineage>
</organism>
<feature type="coiled-coil region" evidence="1">
    <location>
        <begin position="151"/>
        <end position="185"/>
    </location>
</feature>
<dbReference type="EMBL" id="CM004387">
    <property type="protein sequence ID" value="OAY62469.1"/>
    <property type="molecule type" value="Genomic_DNA"/>
</dbReference>
<dbReference type="Proteomes" id="UP000091857">
    <property type="component" value="Chromosome 1"/>
</dbReference>
<dbReference type="Gramene" id="Manes.01G270200.1.v8.1">
    <property type="protein sequence ID" value="Manes.01G270200.1.v8.1.CDS"/>
    <property type="gene ID" value="Manes.01G270200.v8.1"/>
</dbReference>
<feature type="compositionally biased region" description="Polar residues" evidence="2">
    <location>
        <begin position="1"/>
        <end position="12"/>
    </location>
</feature>
<keyword evidence="4" id="KW-1185">Reference proteome</keyword>
<sequence>MATVADSSSQEGKPSLTPPNEFHSTIGSETLEKVSPWIDYAVQQALIYKKTIEEAADDTNNVLRSRLAEIRSTSSAHLHQTIDYLQDFKSELLGYEDMFFQRIKEGVKIAASHSLVTGGVAAGLGLVLLKRPRRFLYYNTLRFFVSEESLLSRADAKVKELRQSISLLKAESEKLEKRASLAEQELIRGRTKLRQAGKQIQGVIRSACKIERQVAGLKDILGELPSREASRFWSQVSSLASEAKREKNALTKEVTKISNYGISV</sequence>
<evidence type="ECO:0000313" key="4">
    <source>
        <dbReference type="Proteomes" id="UP000091857"/>
    </source>
</evidence>
<accession>A0A2C9WPX7</accession>
<evidence type="ECO:0000256" key="1">
    <source>
        <dbReference type="SAM" id="Coils"/>
    </source>
</evidence>
<evidence type="ECO:0000313" key="3">
    <source>
        <dbReference type="EMBL" id="OAY62469.1"/>
    </source>
</evidence>
<dbReference type="PANTHER" id="PTHR34554">
    <property type="entry name" value="RGS1-HXK1-INTERACTING PROTEIN 1"/>
    <property type="match status" value="1"/>
</dbReference>
<dbReference type="PANTHER" id="PTHR34554:SF1">
    <property type="entry name" value="ALANINE-TRNA LIGASE"/>
    <property type="match status" value="1"/>
</dbReference>
<proteinExistence type="predicted"/>
<dbReference type="OrthoDB" id="1907298at2759"/>
<dbReference type="STRING" id="3983.A0A2C9WPX7"/>
<reference evidence="4" key="1">
    <citation type="journal article" date="2016" name="Nat. Biotechnol.">
        <title>Sequencing wild and cultivated cassava and related species reveals extensive interspecific hybridization and genetic diversity.</title>
        <authorList>
            <person name="Bredeson J.V."/>
            <person name="Lyons J.B."/>
            <person name="Prochnik S.E."/>
            <person name="Wu G.A."/>
            <person name="Ha C.M."/>
            <person name="Edsinger-Gonzales E."/>
            <person name="Grimwood J."/>
            <person name="Schmutz J."/>
            <person name="Rabbi I.Y."/>
            <person name="Egesi C."/>
            <person name="Nauluvula P."/>
            <person name="Lebot V."/>
            <person name="Ndunguru J."/>
            <person name="Mkamilo G."/>
            <person name="Bart R.S."/>
            <person name="Setter T.L."/>
            <person name="Gleadow R.M."/>
            <person name="Kulakow P."/>
            <person name="Ferguson M.E."/>
            <person name="Rounsley S."/>
            <person name="Rokhsar D.S."/>
        </authorList>
    </citation>
    <scope>NUCLEOTIDE SEQUENCE [LARGE SCALE GENOMIC DNA]</scope>
    <source>
        <strain evidence="4">cv. AM560-2</strain>
    </source>
</reference>
<gene>
    <name evidence="3" type="ORF">MANES_01G270200v8</name>
</gene>